<proteinExistence type="predicted"/>
<comment type="caution">
    <text evidence="2">The sequence shown here is derived from an EMBL/GenBank/DDBJ whole genome shotgun (WGS) entry which is preliminary data.</text>
</comment>
<dbReference type="RefSeq" id="WP_099065949.1">
    <property type="nucleotide sequence ID" value="NZ_LAHD01000002.1"/>
</dbReference>
<accession>A0A9Q6ENC3</accession>
<evidence type="ECO:0000313" key="2">
    <source>
        <dbReference type="EMBL" id="PHK07197.1"/>
    </source>
</evidence>
<reference evidence="2 3" key="1">
    <citation type="submission" date="2015-02" db="EMBL/GenBank/DDBJ databases">
        <title>Nostoc linckia genome annotation.</title>
        <authorList>
            <person name="Zhou Z."/>
        </authorList>
    </citation>
    <scope>NUCLEOTIDE SEQUENCE [LARGE SCALE GENOMIC DNA]</scope>
    <source>
        <strain evidence="3">z8</strain>
    </source>
</reference>
<organism evidence="2 3">
    <name type="scientific">Nostoc linckia z8</name>
    <dbReference type="NCBI Taxonomy" id="1628746"/>
    <lineage>
        <taxon>Bacteria</taxon>
        <taxon>Bacillati</taxon>
        <taxon>Cyanobacteriota</taxon>
        <taxon>Cyanophyceae</taxon>
        <taxon>Nostocales</taxon>
        <taxon>Nostocaceae</taxon>
        <taxon>Nostoc</taxon>
    </lineage>
</organism>
<feature type="compositionally biased region" description="Polar residues" evidence="1">
    <location>
        <begin position="11"/>
        <end position="27"/>
    </location>
</feature>
<evidence type="ECO:0000313" key="3">
    <source>
        <dbReference type="Proteomes" id="UP000222310"/>
    </source>
</evidence>
<name>A0A9Q6ENC3_NOSLI</name>
<dbReference type="EMBL" id="LAHD01000002">
    <property type="protein sequence ID" value="PHK07197.1"/>
    <property type="molecule type" value="Genomic_DNA"/>
</dbReference>
<feature type="region of interest" description="Disordered" evidence="1">
    <location>
        <begin position="1"/>
        <end position="29"/>
    </location>
</feature>
<evidence type="ECO:0000256" key="1">
    <source>
        <dbReference type="SAM" id="MobiDB-lite"/>
    </source>
</evidence>
<dbReference type="AlphaFoldDB" id="A0A9Q6ENC3"/>
<dbReference type="Proteomes" id="UP000222310">
    <property type="component" value="Unassembled WGS sequence"/>
</dbReference>
<gene>
    <name evidence="2" type="ORF">VF08_00890</name>
</gene>
<sequence length="122" mass="13725">MTINKDLITSADDSQNTEENVSENSQNIEKKCSAEESRCHQGITLFFGANKVHLDPLEILFLFLLALPIGIMIRDAPNATFEDAMKQVLAVITTATGIRKFPTDKAYQYLLKVSFDRNNKDE</sequence>
<dbReference type="GeneID" id="57092138"/>
<protein>
    <submittedName>
        <fullName evidence="2">Uncharacterized protein</fullName>
    </submittedName>
</protein>